<dbReference type="InterPro" id="IPR002937">
    <property type="entry name" value="Amino_oxidase"/>
</dbReference>
<dbReference type="InterPro" id="IPR036188">
    <property type="entry name" value="FAD/NAD-bd_sf"/>
</dbReference>
<sequence>MLKKQRKKVIIVGGGISGLTASVYLARKGHNVTLFEKNEKCGGLVNTFEYNGFKLEGGARALVNAGVIIPMIEDLGLDIEILKNPITIGIEDKILRVNGVESLEEYAKILEDIYPEANKEIDELIYVEKEILEYMKILYGVDNPLFSFNKIKEEGKLLEMMPRYLIWFFKFLKTIKKINELNDPVEDYISKFIKNASLKDIVIQHFFRGTPSFFALSYFYLYLDYIYPKGGVGTFTQKLAEKITEYGGKIFTNTSVVKIIPSKNMVIDNKGNSHNYDELIWATDLKTFYKILDETNLPNYLVNKIEKEKNKVMKARSAESVLTVYLGIDEPSDSFEKISTGHFFYTPKRNGIGEFNKSWLKRIIENYENTSKEEILKWLEGFINYNTYEISIPVLRDKSMAPEGKTGLIVSFLMDYALVKKISEDGWYNEFKEYAQDIIIKNLKESIYPFIENKIIFKFTSTPLTLEKMYETSEGSIVGWSFEDEIPVPSGIFNMKKSVKTPLKNIYKAGKWAYSPAGVPTAIITGKLAADMI</sequence>
<dbReference type="SUPFAM" id="SSF51905">
    <property type="entry name" value="FAD/NAD(P)-binding domain"/>
    <property type="match status" value="1"/>
</dbReference>
<evidence type="ECO:0000313" key="2">
    <source>
        <dbReference type="EMBL" id="AFG35173.1"/>
    </source>
</evidence>
<dbReference type="EMBL" id="CP003260">
    <property type="protein sequence ID" value="AFG35173.1"/>
    <property type="molecule type" value="Genomic_DNA"/>
</dbReference>
<dbReference type="STRING" id="771875.Ferpe_1066"/>
<dbReference type="OrthoDB" id="9814556at2"/>
<dbReference type="HOGENOM" id="CLU_510694_0_0_0"/>
<name>H9UCD0_FERPD</name>
<accession>H9UCD0</accession>
<gene>
    <name evidence="2" type="ordered locus">Ferpe_1066</name>
</gene>
<dbReference type="AlphaFoldDB" id="H9UCD0"/>
<dbReference type="PANTHER" id="PTHR43734">
    <property type="entry name" value="PHYTOENE DESATURASE"/>
    <property type="match status" value="1"/>
</dbReference>
<dbReference type="PRINTS" id="PR00419">
    <property type="entry name" value="ADXRDTASE"/>
</dbReference>
<dbReference type="Gene3D" id="3.90.660.20">
    <property type="entry name" value="Protoporphyrinogen oxidase, mitochondrial, domain 2"/>
    <property type="match status" value="1"/>
</dbReference>
<dbReference type="Gene3D" id="3.50.50.60">
    <property type="entry name" value="FAD/NAD(P)-binding domain"/>
    <property type="match status" value="2"/>
</dbReference>
<dbReference type="KEGG" id="fpe:Ferpe_1066"/>
<dbReference type="RefSeq" id="WP_014451614.1">
    <property type="nucleotide sequence ID" value="NC_017095.1"/>
</dbReference>
<reference evidence="2" key="1">
    <citation type="submission" date="2012-03" db="EMBL/GenBank/DDBJ databases">
        <title>Complete sequence of Fervidobacterium pennivorans DSM 9078.</title>
        <authorList>
            <consortium name="US DOE Joint Genome Institute"/>
            <person name="Lucas S."/>
            <person name="Han J."/>
            <person name="Lapidus A."/>
            <person name="Cheng J.-F."/>
            <person name="Goodwin L."/>
            <person name="Pitluck S."/>
            <person name="Peters L."/>
            <person name="Ovchinnikova G."/>
            <person name="Lu M."/>
            <person name="Detter J.C."/>
            <person name="Han C."/>
            <person name="Tapia R."/>
            <person name="Land M."/>
            <person name="Hauser L."/>
            <person name="Kyrpides N."/>
            <person name="Ivanova N."/>
            <person name="Pagani I."/>
            <person name="Noll K.M."/>
            <person name="Woyke T."/>
        </authorList>
    </citation>
    <scope>NUCLEOTIDE SEQUENCE</scope>
    <source>
        <strain evidence="2">DSM 9078</strain>
    </source>
</reference>
<dbReference type="GO" id="GO:0016491">
    <property type="term" value="F:oxidoreductase activity"/>
    <property type="evidence" value="ECO:0007669"/>
    <property type="project" value="InterPro"/>
</dbReference>
<feature type="domain" description="Amine oxidase" evidence="1">
    <location>
        <begin position="16"/>
        <end position="531"/>
    </location>
</feature>
<keyword evidence="3" id="KW-1185">Reference proteome</keyword>
<dbReference type="eggNOG" id="COG1233">
    <property type="taxonomic scope" value="Bacteria"/>
</dbReference>
<dbReference type="PANTHER" id="PTHR43734:SF1">
    <property type="entry name" value="PHYTOENE DESATURASE"/>
    <property type="match status" value="1"/>
</dbReference>
<proteinExistence type="predicted"/>
<protein>
    <submittedName>
        <fullName evidence="2">Phytoene dehydrogenase-like oxidoreductase</fullName>
    </submittedName>
</protein>
<organism evidence="2 3">
    <name type="scientific">Fervidobacterium pennivorans (strain DSM 9078 / Ven5)</name>
    <dbReference type="NCBI Taxonomy" id="771875"/>
    <lineage>
        <taxon>Bacteria</taxon>
        <taxon>Thermotogati</taxon>
        <taxon>Thermotogota</taxon>
        <taxon>Thermotogae</taxon>
        <taxon>Thermotogales</taxon>
        <taxon>Fervidobacteriaceae</taxon>
        <taxon>Fervidobacterium</taxon>
    </lineage>
</organism>
<evidence type="ECO:0000259" key="1">
    <source>
        <dbReference type="Pfam" id="PF01593"/>
    </source>
</evidence>
<dbReference type="Pfam" id="PF01593">
    <property type="entry name" value="Amino_oxidase"/>
    <property type="match status" value="1"/>
</dbReference>
<dbReference type="Proteomes" id="UP000007384">
    <property type="component" value="Chromosome"/>
</dbReference>
<dbReference type="PATRIC" id="fig|771875.3.peg.1090"/>
<evidence type="ECO:0000313" key="3">
    <source>
        <dbReference type="Proteomes" id="UP000007384"/>
    </source>
</evidence>